<dbReference type="RefSeq" id="WP_049931955.1">
    <property type="nucleotide sequence ID" value="NZ_ATXS01000008.1"/>
</dbReference>
<evidence type="ECO:0000313" key="3">
    <source>
        <dbReference type="Proteomes" id="UP000193587"/>
    </source>
</evidence>
<protein>
    <submittedName>
        <fullName evidence="2">MBL fold hydrolase</fullName>
    </submittedName>
</protein>
<dbReference type="InterPro" id="IPR036866">
    <property type="entry name" value="RibonucZ/Hydroxyglut_hydro"/>
</dbReference>
<dbReference type="AlphaFoldDB" id="A0A1X4GC23"/>
<dbReference type="Pfam" id="PF00753">
    <property type="entry name" value="Lactamase_B"/>
    <property type="match status" value="1"/>
</dbReference>
<proteinExistence type="predicted"/>
<dbReference type="Proteomes" id="UP000193587">
    <property type="component" value="Unassembled WGS sequence"/>
</dbReference>
<comment type="caution">
    <text evidence="2">The sequence shown here is derived from an EMBL/GenBank/DDBJ whole genome shotgun (WGS) entry which is preliminary data.</text>
</comment>
<dbReference type="EMBL" id="NEDJ01000058">
    <property type="protein sequence ID" value="OSO94729.1"/>
    <property type="molecule type" value="Genomic_DNA"/>
</dbReference>
<dbReference type="InterPro" id="IPR001279">
    <property type="entry name" value="Metallo-B-lactamas"/>
</dbReference>
<organism evidence="2 3">
    <name type="scientific">Halorubrum ezzemoulense DSM 17463</name>
    <dbReference type="NCBI Taxonomy" id="1121945"/>
    <lineage>
        <taxon>Archaea</taxon>
        <taxon>Methanobacteriati</taxon>
        <taxon>Methanobacteriota</taxon>
        <taxon>Stenosarchaea group</taxon>
        <taxon>Halobacteria</taxon>
        <taxon>Halobacteriales</taxon>
        <taxon>Haloferacaceae</taxon>
        <taxon>Halorubrum</taxon>
    </lineage>
</organism>
<dbReference type="PANTHER" id="PTHR42951">
    <property type="entry name" value="METALLO-BETA-LACTAMASE DOMAIN-CONTAINING"/>
    <property type="match status" value="1"/>
</dbReference>
<dbReference type="CDD" id="cd07726">
    <property type="entry name" value="ST1585-like_MBL-fold"/>
    <property type="match status" value="1"/>
</dbReference>
<dbReference type="PANTHER" id="PTHR42951:SF4">
    <property type="entry name" value="ACYL-COENZYME A THIOESTERASE MBLAC2"/>
    <property type="match status" value="1"/>
</dbReference>
<gene>
    <name evidence="2" type="ORF">B9H04_13775</name>
</gene>
<evidence type="ECO:0000259" key="1">
    <source>
        <dbReference type="SMART" id="SM00849"/>
    </source>
</evidence>
<dbReference type="GO" id="GO:0016787">
    <property type="term" value="F:hydrolase activity"/>
    <property type="evidence" value="ECO:0007669"/>
    <property type="project" value="UniProtKB-KW"/>
</dbReference>
<evidence type="ECO:0000313" key="2">
    <source>
        <dbReference type="EMBL" id="OSO94729.1"/>
    </source>
</evidence>
<dbReference type="SMART" id="SM00849">
    <property type="entry name" value="Lactamase_B"/>
    <property type="match status" value="1"/>
</dbReference>
<dbReference type="eggNOG" id="arCOG00505">
    <property type="taxonomic scope" value="Archaea"/>
</dbReference>
<dbReference type="SUPFAM" id="SSF56281">
    <property type="entry name" value="Metallo-hydrolase/oxidoreductase"/>
    <property type="match status" value="1"/>
</dbReference>
<keyword evidence="2" id="KW-0378">Hydrolase</keyword>
<reference evidence="2 3" key="1">
    <citation type="submission" date="2017-04" db="EMBL/GenBank/DDBJ databases">
        <title>MLSA of the genus Halorubrum.</title>
        <authorList>
            <person name="De La Haba R."/>
            <person name="Sanchez-Porro C."/>
            <person name="Infante-Dominguez C."/>
            <person name="Ventosa A."/>
        </authorList>
    </citation>
    <scope>NUCLEOTIDE SEQUENCE [LARGE SCALE GENOMIC DNA]</scope>
    <source>
        <strain evidence="2 3">DSM 17463</strain>
    </source>
</reference>
<dbReference type="STRING" id="1121945.GCA_000421805_02115"/>
<dbReference type="InterPro" id="IPR037482">
    <property type="entry name" value="ST1585_MBL-fold"/>
</dbReference>
<name>A0A1X4GC23_HALEZ</name>
<feature type="domain" description="Metallo-beta-lactamase" evidence="1">
    <location>
        <begin position="28"/>
        <end position="225"/>
    </location>
</feature>
<sequence length="311" mass="34408">MRAGEFEPVRGVEDLYVHDTGMFATDEYGAVYVYDAERPIVIDTGTGANREALFESIEAIGIDRDELAWILPTHAHLDHAGGAGYLAERYPNAEVRVPEEGVRHLVDPEALVAGTKSAVEGQWTYYAEPEPVPEDRIAGVADGDRIDLGDRELIAHDAPGHAPHHAVYHEPEAGVVFTADAAGIYVPEVDDVVPTTPPPQFDLEQCLEDLRLIERLDPDTVCFGHFGPRSYESTLIGEAKRAYVEWVEAVRQKRAELDDDNAVVEHFEAASRNVDYWTRERARANTGLNVRGVLTYLDHVDEIPAADVGEE</sequence>
<dbReference type="InterPro" id="IPR050855">
    <property type="entry name" value="NDM-1-like"/>
</dbReference>
<dbReference type="Gene3D" id="3.60.15.10">
    <property type="entry name" value="Ribonuclease Z/Hydroxyacylglutathione hydrolase-like"/>
    <property type="match status" value="1"/>
</dbReference>
<accession>A0A1X4GC23</accession>